<feature type="domain" description="ABC transporter" evidence="4">
    <location>
        <begin position="268"/>
        <end position="497"/>
    </location>
</feature>
<evidence type="ECO:0000256" key="3">
    <source>
        <dbReference type="ARBA" id="ARBA00022840"/>
    </source>
</evidence>
<gene>
    <name evidence="5" type="ORF">CSA09_00180</name>
</gene>
<comment type="caution">
    <text evidence="5">The sequence shown here is derived from an EMBL/GenBank/DDBJ whole genome shotgun (WGS) entry which is preliminary data.</text>
</comment>
<name>A0A2G6PGL4_9GAMM</name>
<accession>A0A2G6PGL4</accession>
<keyword evidence="3" id="KW-0067">ATP-binding</keyword>
<evidence type="ECO:0000256" key="2">
    <source>
        <dbReference type="ARBA" id="ARBA00022741"/>
    </source>
</evidence>
<evidence type="ECO:0000259" key="4">
    <source>
        <dbReference type="PROSITE" id="PS50893"/>
    </source>
</evidence>
<dbReference type="InterPro" id="IPR003439">
    <property type="entry name" value="ABC_transporter-like_ATP-bd"/>
</dbReference>
<sequence length="499" mass="53484">MALSSAFITCRNINYRYPTTGALALQSLSFSIKAGEYVLLAGASGSGKSTLCRLLNGLIPQLHGGEISGELSVANCDPRHTPPHQISQTVGFLLQQPDAQCLGTTVARDLAFSLACQGLDRRSISRQVDEIVAQLEIEHLLERAPHTLSGGEQQQVALGGVLVMQPRLLILDEPFAFLDAINTERLAKILRTLSKTGITLIITEHRLNKIVADASRMLVLNQGHLVADGMPGKVLAETDIAAWGLERPKPLAAISATSLPPSSSKPVMEWDHIWCKREGRAVLRAASLNSTAGEIVALLGANGAGKSTLLRHGNGLLRSQRGTVRVLGRPVAQRPVAKLAREVGLVIQKSTRMLFAPTVHAELTAGPRALQCYDPAWCQQLITRFSLGALLDRSPQTLSAGEQRRVAIAAVLASRPKVLLLDEPTAGQDACARSALHTALKESAAEGISVIIATHDLSWAYSLCQRWAVMTEGQIAIDAHPDAVLTQYQLLQHAGLATP</sequence>
<dbReference type="GO" id="GO:0005524">
    <property type="term" value="F:ATP binding"/>
    <property type="evidence" value="ECO:0007669"/>
    <property type="project" value="UniProtKB-KW"/>
</dbReference>
<dbReference type="InterPro" id="IPR003593">
    <property type="entry name" value="AAA+_ATPase"/>
</dbReference>
<evidence type="ECO:0000313" key="6">
    <source>
        <dbReference type="Proteomes" id="UP000229278"/>
    </source>
</evidence>
<dbReference type="InterPro" id="IPR017871">
    <property type="entry name" value="ABC_transporter-like_CS"/>
</dbReference>
<proteinExistence type="predicted"/>
<dbReference type="SMART" id="SM00382">
    <property type="entry name" value="AAA"/>
    <property type="match status" value="2"/>
</dbReference>
<evidence type="ECO:0000256" key="1">
    <source>
        <dbReference type="ARBA" id="ARBA00022448"/>
    </source>
</evidence>
<feature type="domain" description="ABC transporter" evidence="4">
    <location>
        <begin position="8"/>
        <end position="247"/>
    </location>
</feature>
<dbReference type="InterPro" id="IPR050095">
    <property type="entry name" value="ECF_ABC_transporter_ATP-bd"/>
</dbReference>
<dbReference type="PANTHER" id="PTHR43553">
    <property type="entry name" value="HEAVY METAL TRANSPORTER"/>
    <property type="match status" value="1"/>
</dbReference>
<dbReference type="Proteomes" id="UP000229278">
    <property type="component" value="Unassembled WGS sequence"/>
</dbReference>
<dbReference type="Pfam" id="PF00005">
    <property type="entry name" value="ABC_tran"/>
    <property type="match status" value="2"/>
</dbReference>
<dbReference type="SUPFAM" id="SSF52540">
    <property type="entry name" value="P-loop containing nucleoside triphosphate hydrolases"/>
    <property type="match status" value="2"/>
</dbReference>
<dbReference type="GO" id="GO:0042626">
    <property type="term" value="F:ATPase-coupled transmembrane transporter activity"/>
    <property type="evidence" value="ECO:0007669"/>
    <property type="project" value="TreeGrafter"/>
</dbReference>
<organism evidence="5 6">
    <name type="scientific">Candidatus Contendibacter odensensis</name>
    <dbReference type="NCBI Taxonomy" id="1400860"/>
    <lineage>
        <taxon>Bacteria</taxon>
        <taxon>Pseudomonadati</taxon>
        <taxon>Pseudomonadota</taxon>
        <taxon>Gammaproteobacteria</taxon>
        <taxon>Candidatus Competibacteraceae</taxon>
        <taxon>Candidatus Contendibacter</taxon>
    </lineage>
</organism>
<keyword evidence="2" id="KW-0547">Nucleotide-binding</keyword>
<dbReference type="PROSITE" id="PS00211">
    <property type="entry name" value="ABC_TRANSPORTER_1"/>
    <property type="match status" value="1"/>
</dbReference>
<dbReference type="AlphaFoldDB" id="A0A2G6PGL4"/>
<keyword evidence="1" id="KW-0813">Transport</keyword>
<dbReference type="Gene3D" id="3.40.50.300">
    <property type="entry name" value="P-loop containing nucleotide triphosphate hydrolases"/>
    <property type="match status" value="2"/>
</dbReference>
<evidence type="ECO:0000313" key="5">
    <source>
        <dbReference type="EMBL" id="PIE83701.1"/>
    </source>
</evidence>
<dbReference type="EMBL" id="PDTV01000002">
    <property type="protein sequence ID" value="PIE83701.1"/>
    <property type="molecule type" value="Genomic_DNA"/>
</dbReference>
<dbReference type="PROSITE" id="PS50893">
    <property type="entry name" value="ABC_TRANSPORTER_2"/>
    <property type="match status" value="2"/>
</dbReference>
<reference evidence="5 6" key="1">
    <citation type="submission" date="2017-10" db="EMBL/GenBank/DDBJ databases">
        <title>Novel microbial diversity and functional potential in the marine mammal oral microbiome.</title>
        <authorList>
            <person name="Dudek N.K."/>
            <person name="Sun C.L."/>
            <person name="Burstein D."/>
            <person name="Kantor R.S."/>
            <person name="Aliaga Goltsman D.S."/>
            <person name="Bik E.M."/>
            <person name="Thomas B.C."/>
            <person name="Banfield J.F."/>
            <person name="Relman D.A."/>
        </authorList>
    </citation>
    <scope>NUCLEOTIDE SEQUENCE [LARGE SCALE GENOMIC DNA]</scope>
    <source>
        <strain evidence="5">DOLJORAL78_50_517</strain>
    </source>
</reference>
<protein>
    <recommendedName>
        <fullName evidence="4">ABC transporter domain-containing protein</fullName>
    </recommendedName>
</protein>
<dbReference type="CDD" id="cd03225">
    <property type="entry name" value="ABC_cobalt_CbiO_domain1"/>
    <property type="match status" value="2"/>
</dbReference>
<dbReference type="InterPro" id="IPR015856">
    <property type="entry name" value="ABC_transpr_CbiO/EcfA_su"/>
</dbReference>
<dbReference type="GO" id="GO:0016887">
    <property type="term" value="F:ATP hydrolysis activity"/>
    <property type="evidence" value="ECO:0007669"/>
    <property type="project" value="InterPro"/>
</dbReference>
<dbReference type="InterPro" id="IPR027417">
    <property type="entry name" value="P-loop_NTPase"/>
</dbReference>
<dbReference type="GO" id="GO:0043190">
    <property type="term" value="C:ATP-binding cassette (ABC) transporter complex"/>
    <property type="evidence" value="ECO:0007669"/>
    <property type="project" value="TreeGrafter"/>
</dbReference>